<accession>A0AAN9XZW1</accession>
<dbReference type="SUPFAM" id="SSF49468">
    <property type="entry name" value="VHL"/>
    <property type="match status" value="1"/>
</dbReference>
<sequence>MNGLRSEVSEPLYLHFMNKCDKAVDIIWISFRGQYHLYKTLLPEQYLDVDTYSRHYWVFRETQSRTPLVANNKWYFCGEECGLPYRSDTPKRYEVIISRPIVTKLRSICIHFLCHGNNALKHCSNVKYLEIPVTLKRDIIKKIHERDPHSHISDE</sequence>
<proteinExistence type="predicted"/>
<comment type="caution">
    <text evidence="2">The sequence shown here is derived from an EMBL/GenBank/DDBJ whole genome shotgun (WGS) entry which is preliminary data.</text>
</comment>
<protein>
    <recommendedName>
        <fullName evidence="1">von Hippel-Lindau disease tumour suppressor beta domain-containing protein</fullName>
    </recommendedName>
</protein>
<evidence type="ECO:0000259" key="1">
    <source>
        <dbReference type="Pfam" id="PF01847"/>
    </source>
</evidence>
<dbReference type="InterPro" id="IPR036208">
    <property type="entry name" value="VHL_sf"/>
</dbReference>
<gene>
    <name evidence="2" type="ORF">V9T40_011836</name>
</gene>
<dbReference type="Proteomes" id="UP001367676">
    <property type="component" value="Unassembled WGS sequence"/>
</dbReference>
<dbReference type="EMBL" id="JBBCAQ010000036">
    <property type="protein sequence ID" value="KAK7575550.1"/>
    <property type="molecule type" value="Genomic_DNA"/>
</dbReference>
<dbReference type="Gene3D" id="2.60.40.780">
    <property type="entry name" value="von Hippel-Lindau disease tumour suppressor, beta domain"/>
    <property type="match status" value="1"/>
</dbReference>
<keyword evidence="3" id="KW-1185">Reference proteome</keyword>
<feature type="domain" description="von Hippel-Lindau disease tumour suppressor beta" evidence="1">
    <location>
        <begin position="11"/>
        <end position="77"/>
    </location>
</feature>
<dbReference type="InterPro" id="IPR037140">
    <property type="entry name" value="VHL_beta_dom_sf"/>
</dbReference>
<organism evidence="2 3">
    <name type="scientific">Parthenolecanium corni</name>
    <dbReference type="NCBI Taxonomy" id="536013"/>
    <lineage>
        <taxon>Eukaryota</taxon>
        <taxon>Metazoa</taxon>
        <taxon>Ecdysozoa</taxon>
        <taxon>Arthropoda</taxon>
        <taxon>Hexapoda</taxon>
        <taxon>Insecta</taxon>
        <taxon>Pterygota</taxon>
        <taxon>Neoptera</taxon>
        <taxon>Paraneoptera</taxon>
        <taxon>Hemiptera</taxon>
        <taxon>Sternorrhyncha</taxon>
        <taxon>Coccoidea</taxon>
        <taxon>Coccidae</taxon>
        <taxon>Parthenolecanium</taxon>
    </lineage>
</organism>
<reference evidence="2 3" key="1">
    <citation type="submission" date="2024-03" db="EMBL/GenBank/DDBJ databases">
        <title>Adaptation during the transition from Ophiocordyceps entomopathogen to insect associate is accompanied by gene loss and intensified selection.</title>
        <authorList>
            <person name="Ward C.M."/>
            <person name="Onetto C.A."/>
            <person name="Borneman A.R."/>
        </authorList>
    </citation>
    <scope>NUCLEOTIDE SEQUENCE [LARGE SCALE GENOMIC DNA]</scope>
    <source>
        <strain evidence="2">AWRI1</strain>
        <tissue evidence="2">Single Adult Female</tissue>
    </source>
</reference>
<dbReference type="Pfam" id="PF01847">
    <property type="entry name" value="VHL"/>
    <property type="match status" value="1"/>
</dbReference>
<name>A0AAN9XZW1_9HEMI</name>
<evidence type="ECO:0000313" key="2">
    <source>
        <dbReference type="EMBL" id="KAK7575550.1"/>
    </source>
</evidence>
<dbReference type="InterPro" id="IPR024053">
    <property type="entry name" value="VHL_beta_dom"/>
</dbReference>
<evidence type="ECO:0000313" key="3">
    <source>
        <dbReference type="Proteomes" id="UP001367676"/>
    </source>
</evidence>
<dbReference type="AlphaFoldDB" id="A0AAN9XZW1"/>